<dbReference type="AlphaFoldDB" id="A0A2W0C128"/>
<reference evidence="1 2" key="1">
    <citation type="submission" date="2018-01" db="EMBL/GenBank/DDBJ databases">
        <title>Genome sequence of the PGP bacterium Paenibacillus illinoisensis E3.</title>
        <authorList>
            <person name="Rolli E."/>
            <person name="Marasco R."/>
            <person name="Bessem C."/>
            <person name="Michoud G."/>
            <person name="Gaiarsa S."/>
            <person name="Borin S."/>
            <person name="Daffonchio D."/>
        </authorList>
    </citation>
    <scope>NUCLEOTIDE SEQUENCE [LARGE SCALE GENOMIC DNA]</scope>
    <source>
        <strain evidence="1 2">E3</strain>
    </source>
</reference>
<dbReference type="EMBL" id="PRLG01000029">
    <property type="protein sequence ID" value="PYY25973.1"/>
    <property type="molecule type" value="Genomic_DNA"/>
</dbReference>
<evidence type="ECO:0000313" key="2">
    <source>
        <dbReference type="Proteomes" id="UP000247459"/>
    </source>
</evidence>
<name>A0A2W0C128_9BACL</name>
<protein>
    <submittedName>
        <fullName evidence="1">Uncharacterized protein</fullName>
    </submittedName>
</protein>
<accession>A0A2W0C128</accession>
<dbReference type="Proteomes" id="UP000247459">
    <property type="component" value="Unassembled WGS sequence"/>
</dbReference>
<dbReference type="OrthoDB" id="2632052at2"/>
<gene>
    <name evidence="1" type="ORF">PIL02S_05343</name>
</gene>
<organism evidence="1 2">
    <name type="scientific">Paenibacillus illinoisensis</name>
    <dbReference type="NCBI Taxonomy" id="59845"/>
    <lineage>
        <taxon>Bacteria</taxon>
        <taxon>Bacillati</taxon>
        <taxon>Bacillota</taxon>
        <taxon>Bacilli</taxon>
        <taxon>Bacillales</taxon>
        <taxon>Paenibacillaceae</taxon>
        <taxon>Paenibacillus</taxon>
    </lineage>
</organism>
<evidence type="ECO:0000313" key="1">
    <source>
        <dbReference type="EMBL" id="PYY25973.1"/>
    </source>
</evidence>
<proteinExistence type="predicted"/>
<sequence>MEDYNQFVQQIGGWTEELLLRGISQFTLKDVGVLEQFLVEIKRYQLTFLEEIVGLLITEGRSLALGNGNEELLLSHYCRLTQYVQLSIQESS</sequence>
<comment type="caution">
    <text evidence="1">The sequence shown here is derived from an EMBL/GenBank/DDBJ whole genome shotgun (WGS) entry which is preliminary data.</text>
</comment>
<dbReference type="RefSeq" id="WP_095357960.1">
    <property type="nucleotide sequence ID" value="NZ_PRLG01000029.1"/>
</dbReference>